<sequence>MGLPHRRDQEVGWNKNHEQHYHDRDGGETELGGVARTLTAGVVSGTFLILNVFGITISFLAAQQQTPFNHSKCFETTPPASRCYFLYGDRLTGVTWQTASAHCSENNQTLAIIFDDTTERDIDNFLKEVQGLSTSEIWINGRRSDDNEWKYLHSTNGEMLNGHFPSNRYCAYRSDLKVSAASVPCTDKHLPLCQYRKETTTSHADCEGGLLHATDTCLSSGLHPVTWFEARNYCRDKYQDGDLSTVIGEISDLKKVSTSGEQTGYWIGLRRRPWIWITGNGNTSIDYYFFGPQEGSDETQSCLFLKLPTDGAVYWADMLCSRSLNYYLCQEESFRVFNESSLQSQGGSNNMLVVYTVVMVIIGIALIAIGVLAILCIRRHQRMWREQNKERSPERKQRFAESGQSIRSLGLTISMPQPVTAPFPVSGYDNLGTLIPVGEDKDNEDRSSMQEEMATGGVHNEREHIQNEER</sequence>
<dbReference type="Proteomes" id="UP001208570">
    <property type="component" value="Unassembled WGS sequence"/>
</dbReference>
<dbReference type="Pfam" id="PF00059">
    <property type="entry name" value="Lectin_C"/>
    <property type="match status" value="1"/>
</dbReference>
<dbReference type="AlphaFoldDB" id="A0AAD9JI53"/>
<organism evidence="4 5">
    <name type="scientific">Paralvinella palmiformis</name>
    <dbReference type="NCBI Taxonomy" id="53620"/>
    <lineage>
        <taxon>Eukaryota</taxon>
        <taxon>Metazoa</taxon>
        <taxon>Spiralia</taxon>
        <taxon>Lophotrochozoa</taxon>
        <taxon>Annelida</taxon>
        <taxon>Polychaeta</taxon>
        <taxon>Sedentaria</taxon>
        <taxon>Canalipalpata</taxon>
        <taxon>Terebellida</taxon>
        <taxon>Terebelliformia</taxon>
        <taxon>Alvinellidae</taxon>
        <taxon>Paralvinella</taxon>
    </lineage>
</organism>
<feature type="transmembrane region" description="Helical" evidence="2">
    <location>
        <begin position="38"/>
        <end position="62"/>
    </location>
</feature>
<keyword evidence="2" id="KW-0472">Membrane</keyword>
<evidence type="ECO:0000256" key="1">
    <source>
        <dbReference type="SAM" id="MobiDB-lite"/>
    </source>
</evidence>
<proteinExistence type="predicted"/>
<dbReference type="InterPro" id="IPR016187">
    <property type="entry name" value="CTDL_fold"/>
</dbReference>
<feature type="domain" description="C-type lectin" evidence="3">
    <location>
        <begin position="213"/>
        <end position="326"/>
    </location>
</feature>
<feature type="domain" description="C-type lectin" evidence="3">
    <location>
        <begin position="79"/>
        <end position="194"/>
    </location>
</feature>
<protein>
    <recommendedName>
        <fullName evidence="3">C-type lectin domain-containing protein</fullName>
    </recommendedName>
</protein>
<keyword evidence="2" id="KW-0812">Transmembrane</keyword>
<accession>A0AAD9JI53</accession>
<evidence type="ECO:0000259" key="3">
    <source>
        <dbReference type="PROSITE" id="PS50041"/>
    </source>
</evidence>
<name>A0AAD9JI53_9ANNE</name>
<keyword evidence="2" id="KW-1133">Transmembrane helix</keyword>
<dbReference type="PROSITE" id="PS50041">
    <property type="entry name" value="C_TYPE_LECTIN_2"/>
    <property type="match status" value="2"/>
</dbReference>
<feature type="region of interest" description="Disordered" evidence="1">
    <location>
        <begin position="1"/>
        <end position="28"/>
    </location>
</feature>
<dbReference type="PANTHER" id="PTHR45710:SF26">
    <property type="entry name" value="RH26557P"/>
    <property type="match status" value="1"/>
</dbReference>
<dbReference type="PANTHER" id="PTHR45710">
    <property type="entry name" value="C-TYPE LECTIN DOMAIN-CONTAINING PROTEIN 180"/>
    <property type="match status" value="1"/>
</dbReference>
<reference evidence="4" key="1">
    <citation type="journal article" date="2023" name="Mol. Biol. Evol.">
        <title>Third-Generation Sequencing Reveals the Adaptive Role of the Epigenome in Three Deep-Sea Polychaetes.</title>
        <authorList>
            <person name="Perez M."/>
            <person name="Aroh O."/>
            <person name="Sun Y."/>
            <person name="Lan Y."/>
            <person name="Juniper S.K."/>
            <person name="Young C.R."/>
            <person name="Angers B."/>
            <person name="Qian P.Y."/>
        </authorList>
    </citation>
    <scope>NUCLEOTIDE SEQUENCE</scope>
    <source>
        <strain evidence="4">P08H-3</strain>
    </source>
</reference>
<feature type="region of interest" description="Disordered" evidence="1">
    <location>
        <begin position="434"/>
        <end position="470"/>
    </location>
</feature>
<evidence type="ECO:0000313" key="4">
    <source>
        <dbReference type="EMBL" id="KAK2153417.1"/>
    </source>
</evidence>
<dbReference type="InterPro" id="IPR016186">
    <property type="entry name" value="C-type_lectin-like/link_sf"/>
</dbReference>
<feature type="compositionally biased region" description="Basic and acidic residues" evidence="1">
    <location>
        <begin position="438"/>
        <end position="449"/>
    </location>
</feature>
<dbReference type="CDD" id="cd00037">
    <property type="entry name" value="CLECT"/>
    <property type="match status" value="1"/>
</dbReference>
<gene>
    <name evidence="4" type="ORF">LSH36_298g04144</name>
</gene>
<keyword evidence="5" id="KW-1185">Reference proteome</keyword>
<dbReference type="SMART" id="SM00034">
    <property type="entry name" value="CLECT"/>
    <property type="match status" value="2"/>
</dbReference>
<feature type="transmembrane region" description="Helical" evidence="2">
    <location>
        <begin position="352"/>
        <end position="377"/>
    </location>
</feature>
<dbReference type="SUPFAM" id="SSF56436">
    <property type="entry name" value="C-type lectin-like"/>
    <property type="match status" value="2"/>
</dbReference>
<dbReference type="EMBL" id="JAODUP010000298">
    <property type="protein sequence ID" value="KAK2153417.1"/>
    <property type="molecule type" value="Genomic_DNA"/>
</dbReference>
<evidence type="ECO:0000256" key="2">
    <source>
        <dbReference type="SAM" id="Phobius"/>
    </source>
</evidence>
<dbReference type="InterPro" id="IPR050828">
    <property type="entry name" value="C-type_lectin/matrix_domain"/>
</dbReference>
<evidence type="ECO:0000313" key="5">
    <source>
        <dbReference type="Proteomes" id="UP001208570"/>
    </source>
</evidence>
<comment type="caution">
    <text evidence="4">The sequence shown here is derived from an EMBL/GenBank/DDBJ whole genome shotgun (WGS) entry which is preliminary data.</text>
</comment>
<feature type="compositionally biased region" description="Basic and acidic residues" evidence="1">
    <location>
        <begin position="1"/>
        <end position="27"/>
    </location>
</feature>
<dbReference type="Gene3D" id="3.10.100.10">
    <property type="entry name" value="Mannose-Binding Protein A, subunit A"/>
    <property type="match status" value="2"/>
</dbReference>
<feature type="compositionally biased region" description="Basic and acidic residues" evidence="1">
    <location>
        <begin position="459"/>
        <end position="470"/>
    </location>
</feature>
<dbReference type="InterPro" id="IPR001304">
    <property type="entry name" value="C-type_lectin-like"/>
</dbReference>